<dbReference type="InterPro" id="IPR002686">
    <property type="entry name" value="Transposase_17"/>
</dbReference>
<dbReference type="Pfam" id="PF01797">
    <property type="entry name" value="Y1_Tnp"/>
    <property type="match status" value="1"/>
</dbReference>
<dbReference type="RefSeq" id="WP_369332190.1">
    <property type="nucleotide sequence ID" value="NZ_JAULBC010000010.1"/>
</dbReference>
<evidence type="ECO:0000313" key="2">
    <source>
        <dbReference type="EMBL" id="MEX6690775.1"/>
    </source>
</evidence>
<organism evidence="2 3">
    <name type="scientific">Danxiaibacter flavus</name>
    <dbReference type="NCBI Taxonomy" id="3049108"/>
    <lineage>
        <taxon>Bacteria</taxon>
        <taxon>Pseudomonadati</taxon>
        <taxon>Bacteroidota</taxon>
        <taxon>Chitinophagia</taxon>
        <taxon>Chitinophagales</taxon>
        <taxon>Chitinophagaceae</taxon>
        <taxon>Danxiaibacter</taxon>
    </lineage>
</organism>
<dbReference type="Proteomes" id="UP001560573">
    <property type="component" value="Unassembled WGS sequence"/>
</dbReference>
<proteinExistence type="predicted"/>
<comment type="caution">
    <text evidence="2">The sequence shown here is derived from an EMBL/GenBank/DDBJ whole genome shotgun (WGS) entry which is preliminary data.</text>
</comment>
<gene>
    <name evidence="2" type="primary">tnpA</name>
    <name evidence="2" type="ORF">QTN47_24925</name>
</gene>
<dbReference type="SMART" id="SM01321">
    <property type="entry name" value="Y1_Tnp"/>
    <property type="match status" value="1"/>
</dbReference>
<dbReference type="EMBL" id="JAULBC010000010">
    <property type="protein sequence ID" value="MEX6690775.1"/>
    <property type="molecule type" value="Genomic_DNA"/>
</dbReference>
<dbReference type="Gene3D" id="3.30.70.1290">
    <property type="entry name" value="Transposase IS200-like"/>
    <property type="match status" value="1"/>
</dbReference>
<evidence type="ECO:0000313" key="3">
    <source>
        <dbReference type="Proteomes" id="UP001560573"/>
    </source>
</evidence>
<dbReference type="NCBIfam" id="NF033573">
    <property type="entry name" value="transpos_IS200"/>
    <property type="match status" value="1"/>
</dbReference>
<keyword evidence="3" id="KW-1185">Reference proteome</keyword>
<evidence type="ECO:0000259" key="1">
    <source>
        <dbReference type="SMART" id="SM01321"/>
    </source>
</evidence>
<name>A0ABV3ZML9_9BACT</name>
<dbReference type="InterPro" id="IPR036515">
    <property type="entry name" value="Transposase_17_sf"/>
</dbReference>
<sequence>MANTYTQIYVHFVFAVQCRTNCIGNHWKKDLYQYIAAIIQQHKHILYVINGMPDHVHILVSMHASQSPSELIYHIKRSSSLWINENKLVPGKFSWQDGFGAFTYGKSQIPNVISYIENQEAHHKKLNFKQEYIAFLKAFGIDYDERYIFKMDE</sequence>
<dbReference type="PANTHER" id="PTHR33360">
    <property type="entry name" value="TRANSPOSASE FOR INSERTION SEQUENCE ELEMENT IS200"/>
    <property type="match status" value="1"/>
</dbReference>
<accession>A0ABV3ZML9</accession>
<reference evidence="2 3" key="1">
    <citation type="submission" date="2023-07" db="EMBL/GenBank/DDBJ databases">
        <authorList>
            <person name="Lian W.-H."/>
        </authorList>
    </citation>
    <scope>NUCLEOTIDE SEQUENCE [LARGE SCALE GENOMIC DNA]</scope>
    <source>
        <strain evidence="2 3">SYSU DXS3180</strain>
    </source>
</reference>
<dbReference type="SUPFAM" id="SSF143422">
    <property type="entry name" value="Transposase IS200-like"/>
    <property type="match status" value="1"/>
</dbReference>
<feature type="domain" description="Transposase IS200-like" evidence="1">
    <location>
        <begin position="5"/>
        <end position="119"/>
    </location>
</feature>
<protein>
    <submittedName>
        <fullName evidence="2">IS200/IS605 family transposase</fullName>
    </submittedName>
</protein>
<dbReference type="PANTHER" id="PTHR33360:SF2">
    <property type="entry name" value="TRANSPOSASE FOR INSERTION SEQUENCE ELEMENT IS200"/>
    <property type="match status" value="1"/>
</dbReference>